<keyword evidence="2" id="KW-1185">Reference proteome</keyword>
<dbReference type="EMBL" id="BDGG01000007">
    <property type="protein sequence ID" value="GAV01775.1"/>
    <property type="molecule type" value="Genomic_DNA"/>
</dbReference>
<dbReference type="AlphaFoldDB" id="A0A1D1VJH6"/>
<reference evidence="1 2" key="1">
    <citation type="journal article" date="2016" name="Nat. Commun.">
        <title>Extremotolerant tardigrade genome and improved radiotolerance of human cultured cells by tardigrade-unique protein.</title>
        <authorList>
            <person name="Hashimoto T."/>
            <person name="Horikawa D.D."/>
            <person name="Saito Y."/>
            <person name="Kuwahara H."/>
            <person name="Kozuka-Hata H."/>
            <person name="Shin-I T."/>
            <person name="Minakuchi Y."/>
            <person name="Ohishi K."/>
            <person name="Motoyama A."/>
            <person name="Aizu T."/>
            <person name="Enomoto A."/>
            <person name="Kondo K."/>
            <person name="Tanaka S."/>
            <person name="Hara Y."/>
            <person name="Koshikawa S."/>
            <person name="Sagara H."/>
            <person name="Miura T."/>
            <person name="Yokobori S."/>
            <person name="Miyagawa K."/>
            <person name="Suzuki Y."/>
            <person name="Kubo T."/>
            <person name="Oyama M."/>
            <person name="Kohara Y."/>
            <person name="Fujiyama A."/>
            <person name="Arakawa K."/>
            <person name="Katayama T."/>
            <person name="Toyoda A."/>
            <person name="Kunieda T."/>
        </authorList>
    </citation>
    <scope>NUCLEOTIDE SEQUENCE [LARGE SCALE GENOMIC DNA]</scope>
    <source>
        <strain evidence="1 2">YOKOZUNA-1</strain>
    </source>
</reference>
<protein>
    <recommendedName>
        <fullName evidence="3">Cysteine-rich transmembrane CYSTM domain-containing protein</fullName>
    </recommendedName>
</protein>
<proteinExistence type="predicted"/>
<evidence type="ECO:0000313" key="2">
    <source>
        <dbReference type="Proteomes" id="UP000186922"/>
    </source>
</evidence>
<gene>
    <name evidence="1" type="primary">RvY_12432</name>
    <name evidence="1" type="synonym">RvY_12432.1</name>
    <name evidence="1" type="ORF">RvY_12432-1</name>
</gene>
<name>A0A1D1VJH6_RAMVA</name>
<evidence type="ECO:0000313" key="1">
    <source>
        <dbReference type="EMBL" id="GAV01775.1"/>
    </source>
</evidence>
<comment type="caution">
    <text evidence="1">The sequence shown here is derived from an EMBL/GenBank/DDBJ whole genome shotgun (WGS) entry which is preliminary data.</text>
</comment>
<organism evidence="1 2">
    <name type="scientific">Ramazzottius varieornatus</name>
    <name type="common">Water bear</name>
    <name type="synonym">Tardigrade</name>
    <dbReference type="NCBI Taxonomy" id="947166"/>
    <lineage>
        <taxon>Eukaryota</taxon>
        <taxon>Metazoa</taxon>
        <taxon>Ecdysozoa</taxon>
        <taxon>Tardigrada</taxon>
        <taxon>Eutardigrada</taxon>
        <taxon>Parachela</taxon>
        <taxon>Hypsibioidea</taxon>
        <taxon>Ramazzottiidae</taxon>
        <taxon>Ramazzottius</taxon>
    </lineage>
</organism>
<accession>A0A1D1VJH6</accession>
<evidence type="ECO:0008006" key="3">
    <source>
        <dbReference type="Google" id="ProtNLM"/>
    </source>
</evidence>
<sequence length="120" mass="12490">MSYPYPPGQQGAYYTQQPGVNYASPPAGTTVHYISTGQSYPGQGGPPPPGYYGQGPNIPADPYYGQAQPGMVYGQPGGPPQQVIYQQAPAKNDGLCAQLCAGALCATCCWCCLECCDGLC</sequence>
<dbReference type="Proteomes" id="UP000186922">
    <property type="component" value="Unassembled WGS sequence"/>
</dbReference>